<protein>
    <submittedName>
        <fullName evidence="2">Uncharacterized protein</fullName>
    </submittedName>
</protein>
<dbReference type="EMBL" id="BMAW01094602">
    <property type="protein sequence ID" value="GFS66338.1"/>
    <property type="molecule type" value="Genomic_DNA"/>
</dbReference>
<keyword evidence="3" id="KW-1185">Reference proteome</keyword>
<proteinExistence type="predicted"/>
<evidence type="ECO:0000256" key="1">
    <source>
        <dbReference type="SAM" id="MobiDB-lite"/>
    </source>
</evidence>
<evidence type="ECO:0000313" key="3">
    <source>
        <dbReference type="Proteomes" id="UP000887013"/>
    </source>
</evidence>
<name>A0A8X6MM11_NEPPI</name>
<accession>A0A8X6MM11</accession>
<reference evidence="2" key="1">
    <citation type="submission" date="2020-08" db="EMBL/GenBank/DDBJ databases">
        <title>Multicomponent nature underlies the extraordinary mechanical properties of spider dragline silk.</title>
        <authorList>
            <person name="Kono N."/>
            <person name="Nakamura H."/>
            <person name="Mori M."/>
            <person name="Yoshida Y."/>
            <person name="Ohtoshi R."/>
            <person name="Malay A.D."/>
            <person name="Moran D.A.P."/>
            <person name="Tomita M."/>
            <person name="Numata K."/>
            <person name="Arakawa K."/>
        </authorList>
    </citation>
    <scope>NUCLEOTIDE SEQUENCE</scope>
</reference>
<dbReference type="Proteomes" id="UP000887013">
    <property type="component" value="Unassembled WGS sequence"/>
</dbReference>
<dbReference type="AlphaFoldDB" id="A0A8X6MM11"/>
<comment type="caution">
    <text evidence="2">The sequence shown here is derived from an EMBL/GenBank/DDBJ whole genome shotgun (WGS) entry which is preliminary data.</text>
</comment>
<gene>
    <name evidence="2" type="primary">AVEN_123775_1</name>
    <name evidence="2" type="ORF">NPIL_364761</name>
</gene>
<organism evidence="2 3">
    <name type="scientific">Nephila pilipes</name>
    <name type="common">Giant wood spider</name>
    <name type="synonym">Nephila maculata</name>
    <dbReference type="NCBI Taxonomy" id="299642"/>
    <lineage>
        <taxon>Eukaryota</taxon>
        <taxon>Metazoa</taxon>
        <taxon>Ecdysozoa</taxon>
        <taxon>Arthropoda</taxon>
        <taxon>Chelicerata</taxon>
        <taxon>Arachnida</taxon>
        <taxon>Araneae</taxon>
        <taxon>Araneomorphae</taxon>
        <taxon>Entelegynae</taxon>
        <taxon>Araneoidea</taxon>
        <taxon>Nephilidae</taxon>
        <taxon>Nephila</taxon>
    </lineage>
</organism>
<feature type="region of interest" description="Disordered" evidence="1">
    <location>
        <begin position="121"/>
        <end position="140"/>
    </location>
</feature>
<feature type="compositionally biased region" description="Low complexity" evidence="1">
    <location>
        <begin position="121"/>
        <end position="131"/>
    </location>
</feature>
<dbReference type="OrthoDB" id="6431249at2759"/>
<feature type="region of interest" description="Disordered" evidence="1">
    <location>
        <begin position="167"/>
        <end position="198"/>
    </location>
</feature>
<sequence length="219" mass="25486">MPLKRPFLLSLKECVKKIDSEVTEIKQTFNTLHIPTEDEGNENEQPIYKTKCRNMRKNVNLLKRDCQKFHSLLKHRTDQRRSYFYDMEDLTFDVEDEVVNLERYLAKFAYEPLSYETSCESSVNESSQVESESPESDRSLTPELILPRMILGEKKIEELPKELNVEVSKEVSQPATPELKVCTSSEKERKPRNVLSSPLPYSSFDSVTKLGDVARRLEF</sequence>
<evidence type="ECO:0000313" key="2">
    <source>
        <dbReference type="EMBL" id="GFS66338.1"/>
    </source>
</evidence>